<reference evidence="2 3" key="1">
    <citation type="submission" date="2024-08" db="EMBL/GenBank/DDBJ databases">
        <authorList>
            <person name="Lu H."/>
        </authorList>
    </citation>
    <scope>NUCLEOTIDE SEQUENCE [LARGE SCALE GENOMIC DNA]</scope>
    <source>
        <strain evidence="2 3">BYS87W</strain>
    </source>
</reference>
<proteinExistence type="predicted"/>
<feature type="chain" id="PRO_5046598755" evidence="1">
    <location>
        <begin position="35"/>
        <end position="53"/>
    </location>
</feature>
<organism evidence="2 3">
    <name type="scientific">Pelomonas baiyunensis</name>
    <dbReference type="NCBI Taxonomy" id="3299026"/>
    <lineage>
        <taxon>Bacteria</taxon>
        <taxon>Pseudomonadati</taxon>
        <taxon>Pseudomonadota</taxon>
        <taxon>Betaproteobacteria</taxon>
        <taxon>Burkholderiales</taxon>
        <taxon>Sphaerotilaceae</taxon>
        <taxon>Roseateles</taxon>
    </lineage>
</organism>
<accession>A0ABW7H0H1</accession>
<keyword evidence="1" id="KW-0732">Signal</keyword>
<dbReference type="RefSeq" id="WP_394384917.1">
    <property type="nucleotide sequence ID" value="NZ_JBIGIB010000003.1"/>
</dbReference>
<feature type="signal peptide" evidence="1">
    <location>
        <begin position="1"/>
        <end position="34"/>
    </location>
</feature>
<dbReference type="Proteomes" id="UP001606303">
    <property type="component" value="Unassembled WGS sequence"/>
</dbReference>
<gene>
    <name evidence="2" type="ORF">ACG01O_12250</name>
</gene>
<evidence type="ECO:0000313" key="3">
    <source>
        <dbReference type="Proteomes" id="UP001606303"/>
    </source>
</evidence>
<name>A0ABW7H0H1_9BURK</name>
<sequence length="53" mass="5166">MNTPRSLFTLITAATAVTALAAGMMLALSAPVSADELSQAAVGSSAITACEPA</sequence>
<comment type="caution">
    <text evidence="2">The sequence shown here is derived from an EMBL/GenBank/DDBJ whole genome shotgun (WGS) entry which is preliminary data.</text>
</comment>
<evidence type="ECO:0000256" key="1">
    <source>
        <dbReference type="SAM" id="SignalP"/>
    </source>
</evidence>
<evidence type="ECO:0000313" key="2">
    <source>
        <dbReference type="EMBL" id="MFG6467385.1"/>
    </source>
</evidence>
<protein>
    <submittedName>
        <fullName evidence="2">Uncharacterized protein</fullName>
    </submittedName>
</protein>
<dbReference type="EMBL" id="JBIGIB010000003">
    <property type="protein sequence ID" value="MFG6467385.1"/>
    <property type="molecule type" value="Genomic_DNA"/>
</dbReference>
<keyword evidence="3" id="KW-1185">Reference proteome</keyword>